<evidence type="ECO:0000259" key="1">
    <source>
        <dbReference type="Pfam" id="PF12706"/>
    </source>
</evidence>
<dbReference type="PANTHER" id="PTHR47619:SF1">
    <property type="entry name" value="EXODEOXYRIBONUCLEASE WALJ"/>
    <property type="match status" value="1"/>
</dbReference>
<gene>
    <name evidence="2" type="ORF">LCGC14_3032580</name>
</gene>
<dbReference type="InterPro" id="IPR052533">
    <property type="entry name" value="WalJ/YycJ-like"/>
</dbReference>
<dbReference type="PANTHER" id="PTHR47619">
    <property type="entry name" value="METALLO-HYDROLASE YYCJ-RELATED"/>
    <property type="match status" value="1"/>
</dbReference>
<dbReference type="SUPFAM" id="SSF56281">
    <property type="entry name" value="Metallo-hydrolase/oxidoreductase"/>
    <property type="match status" value="1"/>
</dbReference>
<protein>
    <recommendedName>
        <fullName evidence="1">Metallo-beta-lactamase domain-containing protein</fullName>
    </recommendedName>
</protein>
<proteinExistence type="predicted"/>
<feature type="non-terminal residue" evidence="2">
    <location>
        <position position="250"/>
    </location>
</feature>
<evidence type="ECO:0000313" key="2">
    <source>
        <dbReference type="EMBL" id="KKK59619.1"/>
    </source>
</evidence>
<reference evidence="2" key="1">
    <citation type="journal article" date="2015" name="Nature">
        <title>Complex archaea that bridge the gap between prokaryotes and eukaryotes.</title>
        <authorList>
            <person name="Spang A."/>
            <person name="Saw J.H."/>
            <person name="Jorgensen S.L."/>
            <person name="Zaremba-Niedzwiedzka K."/>
            <person name="Martijn J."/>
            <person name="Lind A.E."/>
            <person name="van Eijk R."/>
            <person name="Schleper C."/>
            <person name="Guy L."/>
            <person name="Ettema T.J."/>
        </authorList>
    </citation>
    <scope>NUCLEOTIDE SEQUENCE</scope>
</reference>
<dbReference type="InterPro" id="IPR036866">
    <property type="entry name" value="RibonucZ/Hydroxyglut_hydro"/>
</dbReference>
<comment type="caution">
    <text evidence="2">The sequence shown here is derived from an EMBL/GenBank/DDBJ whole genome shotgun (WGS) entry which is preliminary data.</text>
</comment>
<dbReference type="AlphaFoldDB" id="A0A0F8YZS6"/>
<dbReference type="InterPro" id="IPR001279">
    <property type="entry name" value="Metallo-B-lactamas"/>
</dbReference>
<dbReference type="Pfam" id="PF12706">
    <property type="entry name" value="Lactamase_B_2"/>
    <property type="match status" value="1"/>
</dbReference>
<organism evidence="2">
    <name type="scientific">marine sediment metagenome</name>
    <dbReference type="NCBI Taxonomy" id="412755"/>
    <lineage>
        <taxon>unclassified sequences</taxon>
        <taxon>metagenomes</taxon>
        <taxon>ecological metagenomes</taxon>
    </lineage>
</organism>
<sequence>MPIYFKSIASSSNGNCLAIWTENSCVIVDFGLSSMKRCRQAIADHLPSTVNIDAVVISHTHSDHISYYPLRVLEGLDCSVRIHQDCIEQLRAKHFNGYGFGDLDIRPFADDGFQVGDFVFEPFEVSHHPQYPTFGFVIKCTQRAGTTKIVIATDFNQWQPVLNHFVDADFIFIESNHDHELLRQYYNHNSTYHLPNPDTASLLCAARQRSVAPPQAVMLGHMSPQRNTREIAIKEVRQAFTSNGIAMDFD</sequence>
<feature type="domain" description="Metallo-beta-lactamase" evidence="1">
    <location>
        <begin position="42"/>
        <end position="211"/>
    </location>
</feature>
<dbReference type="Gene3D" id="3.60.15.10">
    <property type="entry name" value="Ribonuclease Z/Hydroxyacylglutathione hydrolase-like"/>
    <property type="match status" value="1"/>
</dbReference>
<dbReference type="EMBL" id="LAZR01063380">
    <property type="protein sequence ID" value="KKK59619.1"/>
    <property type="molecule type" value="Genomic_DNA"/>
</dbReference>
<name>A0A0F8YZS6_9ZZZZ</name>
<accession>A0A0F8YZS6</accession>